<comment type="caution">
    <text evidence="1">The sequence shown here is derived from an EMBL/GenBank/DDBJ whole genome shotgun (WGS) entry which is preliminary data.</text>
</comment>
<dbReference type="EMBL" id="JAKKUT010000002">
    <property type="protein sequence ID" value="MDG2990953.1"/>
    <property type="molecule type" value="Genomic_DNA"/>
</dbReference>
<evidence type="ECO:0000313" key="2">
    <source>
        <dbReference type="Proteomes" id="UP001154265"/>
    </source>
</evidence>
<name>A0ABT6EZE7_9SYNE</name>
<dbReference type="PANTHER" id="PTHR35126">
    <property type="entry name" value="SLR0598 PROTEIN"/>
    <property type="match status" value="1"/>
</dbReference>
<gene>
    <name evidence="1" type="ORF">L3556_08440</name>
</gene>
<proteinExistence type="predicted"/>
<dbReference type="RefSeq" id="WP_277866839.1">
    <property type="nucleotide sequence ID" value="NZ_JAKKUT010000002.1"/>
</dbReference>
<sequence>MTEVELQELLIAKWGRSYDLQLRRTQGKIFLQVMWRYLEQASFPLTPEEYLEHLRTIVTYLNDWGCTEQVRSHLVHTKAKPRLGKAVNIPLDLGGRESEWLN</sequence>
<reference evidence="1" key="1">
    <citation type="journal article" date="2022" name="Genome Biol. Evol.">
        <title>A New Gene Family Diagnostic for Intracellular Biomineralization of Amorphous Ca Carbonates by Cyanobacteria.</title>
        <authorList>
            <person name="Benzerara K."/>
            <person name="Duprat E."/>
            <person name="Bitard-Feildel T."/>
            <person name="Caumes G."/>
            <person name="Cassier-Chauvat C."/>
            <person name="Chauvat F."/>
            <person name="Dezi M."/>
            <person name="Diop S.I."/>
            <person name="Gaschignard G."/>
            <person name="Gorgen S."/>
            <person name="Gugger M."/>
            <person name="Lopez-Garcia P."/>
            <person name="Millet M."/>
            <person name="Skouri-Panet F."/>
            <person name="Moreira D."/>
            <person name="Callebaut I."/>
        </authorList>
    </citation>
    <scope>NUCLEOTIDE SEQUENCE</scope>
    <source>
        <strain evidence="1">G9</strain>
    </source>
</reference>
<dbReference type="InterPro" id="IPR021420">
    <property type="entry name" value="DUF3067"/>
</dbReference>
<protein>
    <submittedName>
        <fullName evidence="1">DUF3067 family protein</fullName>
    </submittedName>
</protein>
<dbReference type="PANTHER" id="PTHR35126:SF1">
    <property type="entry name" value="DUF3067 DOMAIN-CONTAINING PROTEIN"/>
    <property type="match status" value="1"/>
</dbReference>
<reference evidence="1" key="2">
    <citation type="submission" date="2022-01" db="EMBL/GenBank/DDBJ databases">
        <authorList>
            <person name="Zivanovic Y."/>
            <person name="Moreira D."/>
            <person name="Lopez-Garcia P."/>
        </authorList>
    </citation>
    <scope>NUCLEOTIDE SEQUENCE</scope>
    <source>
        <strain evidence="1">G9</strain>
    </source>
</reference>
<dbReference type="Proteomes" id="UP001154265">
    <property type="component" value="Unassembled WGS sequence"/>
</dbReference>
<accession>A0ABT6EZE7</accession>
<keyword evidence="2" id="KW-1185">Reference proteome</keyword>
<dbReference type="Pfam" id="PF11267">
    <property type="entry name" value="DUF3067"/>
    <property type="match status" value="1"/>
</dbReference>
<dbReference type="Gene3D" id="3.30.428.40">
    <property type="entry name" value="Protein of unknown function DUF3067"/>
    <property type="match status" value="1"/>
</dbReference>
<evidence type="ECO:0000313" key="1">
    <source>
        <dbReference type="EMBL" id="MDG2990953.1"/>
    </source>
</evidence>
<organism evidence="1 2">
    <name type="scientific">Candidatus Synechococcus calcipolaris G9</name>
    <dbReference type="NCBI Taxonomy" id="1497997"/>
    <lineage>
        <taxon>Bacteria</taxon>
        <taxon>Bacillati</taxon>
        <taxon>Cyanobacteriota</taxon>
        <taxon>Cyanophyceae</taxon>
        <taxon>Synechococcales</taxon>
        <taxon>Synechococcaceae</taxon>
        <taxon>Synechococcus</taxon>
    </lineage>
</organism>